<keyword evidence="11" id="KW-1185">Reference proteome</keyword>
<evidence type="ECO:0000256" key="5">
    <source>
        <dbReference type="ARBA" id="ARBA00022982"/>
    </source>
</evidence>
<evidence type="ECO:0000313" key="10">
    <source>
        <dbReference type="EMBL" id="GEN36211.1"/>
    </source>
</evidence>
<dbReference type="Proteomes" id="UP000321157">
    <property type="component" value="Unassembled WGS sequence"/>
</dbReference>
<dbReference type="PROSITE" id="PS00197">
    <property type="entry name" value="2FE2S_FER_1"/>
    <property type="match status" value="1"/>
</dbReference>
<dbReference type="InterPro" id="IPR036010">
    <property type="entry name" value="2Fe-2S_ferredoxin-like_sf"/>
</dbReference>
<dbReference type="AlphaFoldDB" id="A0A511VCT5"/>
<sequence>MFRVKVLGYNGEKLEFMCRTDQSLLDAARMQGIQIPYACKGGGCGLCKIKIEKGDFERGVSSKEVLPDTERDLLFTLACKTYPCSDMKVRLPGD</sequence>
<reference evidence="10 11" key="1">
    <citation type="submission" date="2019-07" db="EMBL/GenBank/DDBJ databases">
        <title>Whole genome shotgun sequence of Aneurinibacillus danicus NBRC 102444.</title>
        <authorList>
            <person name="Hosoyama A."/>
            <person name="Uohara A."/>
            <person name="Ohji S."/>
            <person name="Ichikawa N."/>
        </authorList>
    </citation>
    <scope>NUCLEOTIDE SEQUENCE [LARGE SCALE GENOMIC DNA]</scope>
    <source>
        <strain evidence="10 11">NBRC 102444</strain>
    </source>
</reference>
<dbReference type="SUPFAM" id="SSF54292">
    <property type="entry name" value="2Fe-2S ferredoxin-like"/>
    <property type="match status" value="1"/>
</dbReference>
<keyword evidence="6" id="KW-0408">Iron</keyword>
<evidence type="ECO:0000256" key="4">
    <source>
        <dbReference type="ARBA" id="ARBA00022723"/>
    </source>
</evidence>
<dbReference type="PANTHER" id="PTHR43112">
    <property type="entry name" value="FERREDOXIN"/>
    <property type="match status" value="1"/>
</dbReference>
<dbReference type="InterPro" id="IPR012675">
    <property type="entry name" value="Beta-grasp_dom_sf"/>
</dbReference>
<comment type="similarity">
    <text evidence="1">Belongs to the 2Fe2S plant-type ferredoxin family.</text>
</comment>
<evidence type="ECO:0000256" key="2">
    <source>
        <dbReference type="ARBA" id="ARBA00022448"/>
    </source>
</evidence>
<proteinExistence type="inferred from homology"/>
<dbReference type="CDD" id="cd00207">
    <property type="entry name" value="fer2"/>
    <property type="match status" value="1"/>
</dbReference>
<keyword evidence="4" id="KW-0479">Metal-binding</keyword>
<gene>
    <name evidence="10" type="ORF">ADA01nite_36710</name>
</gene>
<dbReference type="InterPro" id="IPR006058">
    <property type="entry name" value="2Fe2S_fd_BS"/>
</dbReference>
<comment type="caution">
    <text evidence="10">The sequence shown here is derived from an EMBL/GenBank/DDBJ whole genome shotgun (WGS) entry which is preliminary data.</text>
</comment>
<dbReference type="Pfam" id="PF00111">
    <property type="entry name" value="Fer2"/>
    <property type="match status" value="1"/>
</dbReference>
<keyword evidence="7" id="KW-0411">Iron-sulfur</keyword>
<name>A0A511VCT5_9BACL</name>
<dbReference type="InterPro" id="IPR001041">
    <property type="entry name" value="2Fe-2S_ferredoxin-type"/>
</dbReference>
<dbReference type="GO" id="GO:0046872">
    <property type="term" value="F:metal ion binding"/>
    <property type="evidence" value="ECO:0007669"/>
    <property type="project" value="UniProtKB-KW"/>
</dbReference>
<comment type="cofactor">
    <cofactor evidence="8">
        <name>[2Fe-2S] cluster</name>
        <dbReference type="ChEBI" id="CHEBI:190135"/>
    </cofactor>
</comment>
<dbReference type="EMBL" id="BJXX01000171">
    <property type="protein sequence ID" value="GEN36211.1"/>
    <property type="molecule type" value="Genomic_DNA"/>
</dbReference>
<keyword evidence="5" id="KW-0249">Electron transport</keyword>
<dbReference type="PROSITE" id="PS51085">
    <property type="entry name" value="2FE2S_FER_2"/>
    <property type="match status" value="1"/>
</dbReference>
<evidence type="ECO:0000256" key="7">
    <source>
        <dbReference type="ARBA" id="ARBA00023014"/>
    </source>
</evidence>
<evidence type="ECO:0000313" key="11">
    <source>
        <dbReference type="Proteomes" id="UP000321157"/>
    </source>
</evidence>
<dbReference type="GO" id="GO:0051537">
    <property type="term" value="F:2 iron, 2 sulfur cluster binding"/>
    <property type="evidence" value="ECO:0007669"/>
    <property type="project" value="UniProtKB-KW"/>
</dbReference>
<evidence type="ECO:0000256" key="8">
    <source>
        <dbReference type="ARBA" id="ARBA00034078"/>
    </source>
</evidence>
<accession>A0A511VCT5</accession>
<keyword evidence="3" id="KW-0001">2Fe-2S</keyword>
<keyword evidence="2" id="KW-0813">Transport</keyword>
<dbReference type="OrthoDB" id="573132at2"/>
<protein>
    <recommendedName>
        <fullName evidence="9">2Fe-2S ferredoxin-type domain-containing protein</fullName>
    </recommendedName>
</protein>
<evidence type="ECO:0000256" key="1">
    <source>
        <dbReference type="ARBA" id="ARBA00007874"/>
    </source>
</evidence>
<dbReference type="PANTHER" id="PTHR43112:SF3">
    <property type="entry name" value="FERREDOXIN-2, CHLOROPLASTIC"/>
    <property type="match status" value="1"/>
</dbReference>
<evidence type="ECO:0000256" key="6">
    <source>
        <dbReference type="ARBA" id="ARBA00023004"/>
    </source>
</evidence>
<evidence type="ECO:0000256" key="3">
    <source>
        <dbReference type="ARBA" id="ARBA00022714"/>
    </source>
</evidence>
<organism evidence="10 11">
    <name type="scientific">Aneurinibacillus danicus</name>
    <dbReference type="NCBI Taxonomy" id="267746"/>
    <lineage>
        <taxon>Bacteria</taxon>
        <taxon>Bacillati</taxon>
        <taxon>Bacillota</taxon>
        <taxon>Bacilli</taxon>
        <taxon>Bacillales</taxon>
        <taxon>Paenibacillaceae</taxon>
        <taxon>Aneurinibacillus group</taxon>
        <taxon>Aneurinibacillus</taxon>
    </lineage>
</organism>
<dbReference type="Gene3D" id="3.10.20.30">
    <property type="match status" value="1"/>
</dbReference>
<feature type="domain" description="2Fe-2S ferredoxin-type" evidence="9">
    <location>
        <begin position="2"/>
        <end position="94"/>
    </location>
</feature>
<dbReference type="RefSeq" id="WP_146811851.1">
    <property type="nucleotide sequence ID" value="NZ_BJXX01000171.1"/>
</dbReference>
<evidence type="ECO:0000259" key="9">
    <source>
        <dbReference type="PROSITE" id="PS51085"/>
    </source>
</evidence>